<evidence type="ECO:0000313" key="2">
    <source>
        <dbReference type="Proteomes" id="UP000004371"/>
    </source>
</evidence>
<organism evidence="1 2">
    <name type="scientific">Vibrio brasiliensis LMG 20546</name>
    <dbReference type="NCBI Taxonomy" id="945543"/>
    <lineage>
        <taxon>Bacteria</taxon>
        <taxon>Pseudomonadati</taxon>
        <taxon>Pseudomonadota</taxon>
        <taxon>Gammaproteobacteria</taxon>
        <taxon>Vibrionales</taxon>
        <taxon>Vibrionaceae</taxon>
        <taxon>Vibrio</taxon>
        <taxon>Vibrio oreintalis group</taxon>
    </lineage>
</organism>
<dbReference type="EMBL" id="AEVS01000116">
    <property type="protein sequence ID" value="EGA63499.1"/>
    <property type="molecule type" value="Genomic_DNA"/>
</dbReference>
<keyword evidence="2" id="KW-1185">Reference proteome</keyword>
<comment type="caution">
    <text evidence="1">The sequence shown here is derived from an EMBL/GenBank/DDBJ whole genome shotgun (WGS) entry which is preliminary data.</text>
</comment>
<dbReference type="AlphaFoldDB" id="E8M0H4"/>
<accession>E8M0H4</accession>
<evidence type="ECO:0000313" key="1">
    <source>
        <dbReference type="EMBL" id="EGA63499.1"/>
    </source>
</evidence>
<gene>
    <name evidence="1" type="ORF">VIBR0546_09414</name>
</gene>
<sequence>MHHTNPPEDWLKTENTKLREAHSSEITENQDHGSRWAAVQLMYKGDKVLEDSSNENREEIAQVFYDAAERLIQIQASSCPPPAERLANPELTNHLPKFEERRAQYTSLTQRYSDIRLTIEERDGKSVIEAPNPLLFEPQAVDLRRYYQSEILHNVYKSLKWSVVALLLTADVIRTNRRYSQRQALAYPYHKLAVDTLHTIKECKNDQDGTTEADIRDRNRLIDKKVKAMLGVFWTTQGLLPVHGKRPMYSKSDLNDIFELEQTVIDWELEEGILTIEDSKLQNELCKRVLNRTGYDTATIRKYHQQWKDRKQEEVAKNNNIIMENKQLAVEHEQEMETVIRDDFGRNN</sequence>
<dbReference type="Proteomes" id="UP000004371">
    <property type="component" value="Unassembled WGS sequence"/>
</dbReference>
<proteinExistence type="predicted"/>
<reference evidence="1 2" key="1">
    <citation type="journal article" date="2012" name="Int. J. Syst. Evol. Microbiol.">
        <title>Vibrio caribbeanicus sp. nov., isolated from the marine sponge Scleritoderma cyanea.</title>
        <authorList>
            <person name="Hoffmann M."/>
            <person name="Monday S.R."/>
            <person name="Allard M.W."/>
            <person name="Strain E.A."/>
            <person name="Whittaker P."/>
            <person name="Naum M."/>
            <person name="McCarthy P.J."/>
            <person name="Lopez J.V."/>
            <person name="Fischer M."/>
            <person name="Brown E.W."/>
        </authorList>
    </citation>
    <scope>NUCLEOTIDE SEQUENCE [LARGE SCALE GENOMIC DNA]</scope>
    <source>
        <strain evidence="1 2">LMG 20546</strain>
    </source>
</reference>
<protein>
    <submittedName>
        <fullName evidence="1">Uncharacterized protein</fullName>
    </submittedName>
</protein>
<name>E8M0H4_9VIBR</name>
<dbReference type="RefSeq" id="WP_006881583.1">
    <property type="nucleotide sequence ID" value="NZ_AEVS01000116.1"/>
</dbReference>